<proteinExistence type="predicted"/>
<feature type="chain" id="PRO_5044778281" evidence="1">
    <location>
        <begin position="23"/>
        <end position="345"/>
    </location>
</feature>
<protein>
    <submittedName>
        <fullName evidence="2">Uncharacterized protein</fullName>
    </submittedName>
</protein>
<dbReference type="PANTHER" id="PTHR33331">
    <property type="entry name" value="COILED-COIL DOMAIN-CONTAINING PROTEIN 162"/>
    <property type="match status" value="1"/>
</dbReference>
<feature type="signal peptide" evidence="1">
    <location>
        <begin position="1"/>
        <end position="22"/>
    </location>
</feature>
<evidence type="ECO:0000313" key="2">
    <source>
        <dbReference type="EMBL" id="KAL3310621.1"/>
    </source>
</evidence>
<keyword evidence="1" id="KW-0732">Signal</keyword>
<dbReference type="Proteomes" id="UP001626550">
    <property type="component" value="Unassembled WGS sequence"/>
</dbReference>
<reference evidence="2 3" key="1">
    <citation type="submission" date="2024-11" db="EMBL/GenBank/DDBJ databases">
        <title>Adaptive evolution of stress response genes in parasites aligns with host niche diversity.</title>
        <authorList>
            <person name="Hahn C."/>
            <person name="Resl P."/>
        </authorList>
    </citation>
    <scope>NUCLEOTIDE SEQUENCE [LARGE SCALE GENOMIC DNA]</scope>
    <source>
        <strain evidence="2">EGGRZ-B1_66</strain>
        <tissue evidence="2">Body</tissue>
    </source>
</reference>
<evidence type="ECO:0000313" key="3">
    <source>
        <dbReference type="Proteomes" id="UP001626550"/>
    </source>
</evidence>
<dbReference type="InterPro" id="IPR040401">
    <property type="entry name" value="CCDC162"/>
</dbReference>
<dbReference type="PANTHER" id="PTHR33331:SF13">
    <property type="entry name" value="COILED-COIL DOMAIN CONTAINING 162"/>
    <property type="match status" value="1"/>
</dbReference>
<evidence type="ECO:0000256" key="1">
    <source>
        <dbReference type="SAM" id="SignalP"/>
    </source>
</evidence>
<keyword evidence="3" id="KW-1185">Reference proteome</keyword>
<comment type="caution">
    <text evidence="2">The sequence shown here is derived from an EMBL/GenBank/DDBJ whole genome shotgun (WGS) entry which is preliminary data.</text>
</comment>
<dbReference type="AlphaFoldDB" id="A0ABD2PT28"/>
<gene>
    <name evidence="2" type="ORF">Ciccas_010808</name>
</gene>
<dbReference type="EMBL" id="JBJKFK010002789">
    <property type="protein sequence ID" value="KAL3310621.1"/>
    <property type="molecule type" value="Genomic_DNA"/>
</dbReference>
<sequence length="345" mass="39343">MLVSLLYQLVSFLLAMQKQVLGKKTQKTMLAPGLEKLVFLHKLVQAYDEDVSQQYDDGPNSNIATELRCIQQEVLDLDDPQDYDQVVKYLQQKRDLLLLTFELIVQHNLPESFLLASKQEAFDNLKFHGHDLSRRCFQAEGFSRLAFANEFFLPEPLLSTDEITKKLFPVQTYLLNDGDSLWACTARIHNAVNACLCPLDAVSKEAVHSEFSAMDLRLHDVAKQGWSSNYFAASKNFGPEDAADLVGLLTIPYHKNFVSPVNPEWDRSAVGAGEVNNTALLLKCLDEQQRNDLVEGSVKNPIQIYTIKKLFVILMIRMKTLRQSWLQMALDYRDLDTVQRYKHGV</sequence>
<name>A0ABD2PT28_9PLAT</name>
<accession>A0ABD2PT28</accession>
<organism evidence="2 3">
    <name type="scientific">Cichlidogyrus casuarinus</name>
    <dbReference type="NCBI Taxonomy" id="1844966"/>
    <lineage>
        <taxon>Eukaryota</taxon>
        <taxon>Metazoa</taxon>
        <taxon>Spiralia</taxon>
        <taxon>Lophotrochozoa</taxon>
        <taxon>Platyhelminthes</taxon>
        <taxon>Monogenea</taxon>
        <taxon>Monopisthocotylea</taxon>
        <taxon>Dactylogyridea</taxon>
        <taxon>Ancyrocephalidae</taxon>
        <taxon>Cichlidogyrus</taxon>
    </lineage>
</organism>